<dbReference type="GO" id="GO:0009103">
    <property type="term" value="P:lipopolysaccharide biosynthetic process"/>
    <property type="evidence" value="ECO:0007669"/>
    <property type="project" value="UniProtKB-ARBA"/>
</dbReference>
<dbReference type="GO" id="GO:0005886">
    <property type="term" value="C:plasma membrane"/>
    <property type="evidence" value="ECO:0007669"/>
    <property type="project" value="UniProtKB-SubCell"/>
</dbReference>
<dbReference type="GO" id="GO:0016763">
    <property type="term" value="F:pentosyltransferase activity"/>
    <property type="evidence" value="ECO:0007669"/>
    <property type="project" value="TreeGrafter"/>
</dbReference>
<dbReference type="Pfam" id="PF13231">
    <property type="entry name" value="PMT_2"/>
    <property type="match status" value="1"/>
</dbReference>
<feature type="domain" description="Glycosyltransferase RgtA/B/C/D-like" evidence="9">
    <location>
        <begin position="84"/>
        <end position="237"/>
    </location>
</feature>
<reference evidence="10 11" key="1">
    <citation type="submission" date="2012-02" db="EMBL/GenBank/DDBJ databases">
        <title>Complete genome sequence of Actinoplanes missouriensis 431 (= NBRC 102363).</title>
        <authorList>
            <person name="Ohnishi Y."/>
            <person name="Ishikawa J."/>
            <person name="Sekine M."/>
            <person name="Hosoyama A."/>
            <person name="Harada T."/>
            <person name="Narita H."/>
            <person name="Hata T."/>
            <person name="Konno Y."/>
            <person name="Tutikane K."/>
            <person name="Fujita N."/>
            <person name="Horinouchi S."/>
            <person name="Hayakawa M."/>
        </authorList>
    </citation>
    <scope>NUCLEOTIDE SEQUENCE [LARGE SCALE GENOMIC DNA]</scope>
    <source>
        <strain evidence="11">ATCC 14538 / DSM 43046 / CBS 188.64 / JCM 3121 / NBRC 102363 / NCIMB 12654 / NRRL B-3342 / UNCC 431</strain>
    </source>
</reference>
<feature type="transmembrane region" description="Helical" evidence="8">
    <location>
        <begin position="290"/>
        <end position="311"/>
    </location>
</feature>
<dbReference type="Proteomes" id="UP000007882">
    <property type="component" value="Chromosome"/>
</dbReference>
<dbReference type="OrthoDB" id="5318634at2"/>
<gene>
    <name evidence="10" type="ordered locus">AMIS_56380</name>
</gene>
<evidence type="ECO:0000256" key="6">
    <source>
        <dbReference type="ARBA" id="ARBA00022989"/>
    </source>
</evidence>
<comment type="subcellular location">
    <subcellularLocation>
        <location evidence="1">Cell membrane</location>
        <topology evidence="1">Multi-pass membrane protein</topology>
    </subcellularLocation>
</comment>
<evidence type="ECO:0000256" key="7">
    <source>
        <dbReference type="ARBA" id="ARBA00023136"/>
    </source>
</evidence>
<evidence type="ECO:0000256" key="8">
    <source>
        <dbReference type="SAM" id="Phobius"/>
    </source>
</evidence>
<feature type="transmembrane region" description="Helical" evidence="8">
    <location>
        <begin position="261"/>
        <end position="283"/>
    </location>
</feature>
<keyword evidence="11" id="KW-1185">Reference proteome</keyword>
<feature type="transmembrane region" description="Helical" evidence="8">
    <location>
        <begin position="188"/>
        <end position="209"/>
    </location>
</feature>
<evidence type="ECO:0000256" key="3">
    <source>
        <dbReference type="ARBA" id="ARBA00022676"/>
    </source>
</evidence>
<accession>I0HCX1</accession>
<name>I0HCX1_ACTM4</name>
<feature type="transmembrane region" description="Helical" evidence="8">
    <location>
        <begin position="150"/>
        <end position="168"/>
    </location>
</feature>
<keyword evidence="2" id="KW-1003">Cell membrane</keyword>
<dbReference type="PANTHER" id="PTHR33908">
    <property type="entry name" value="MANNOSYLTRANSFERASE YKCB-RELATED"/>
    <property type="match status" value="1"/>
</dbReference>
<evidence type="ECO:0000256" key="5">
    <source>
        <dbReference type="ARBA" id="ARBA00022692"/>
    </source>
</evidence>
<evidence type="ECO:0000256" key="4">
    <source>
        <dbReference type="ARBA" id="ARBA00022679"/>
    </source>
</evidence>
<keyword evidence="5 8" id="KW-0812">Transmembrane</keyword>
<proteinExistence type="predicted"/>
<dbReference type="HOGENOM" id="CLU_024191_0_0_11"/>
<dbReference type="RefSeq" id="WP_014445746.1">
    <property type="nucleotide sequence ID" value="NC_017093.1"/>
</dbReference>
<dbReference type="EMBL" id="AP012319">
    <property type="protein sequence ID" value="BAL90858.1"/>
    <property type="molecule type" value="Genomic_DNA"/>
</dbReference>
<protein>
    <recommendedName>
        <fullName evidence="9">Glycosyltransferase RgtA/B/C/D-like domain-containing protein</fullName>
    </recommendedName>
</protein>
<sequence>MTESRPMHSSDLPAVVDMPPARRWTAATWAIPGLLMLAISLVQAGRPVLSWDEVTSAEVSQRTVGQIVELARNLDAVFGCYYVFLHFWSGLAGTSEVALRLPSIVAMAGGVAVAAELGRRLFSARVGLVTGLILCLAPNTSRYAAEARPYAFACFFSVLAMLLLVVAVRRSSLYPWMGYGLSVTLLGLSHLLALTTLTAHAVLVGLVLLRERAGRRRLALTWGGAVAVALLPVLPIAYLGTHQESTQLHWVEPITLGRIRAMPAAVFGSREVAWLVIGMVVLAAWRPLRLLAPMAALVLGPTLTLAVVSVLASPMWVARYLLVILAPLAMLAAVALTNNDKFGRTRAVAVLLLVAFVAVPGQRAVRTPAAKVGPDYRAAARIIGEFQQPGDVLVYPPKNRNIRAGMDYYLNRLPTRPADPLVKVPSAETGWLIAEEHPELPEGYRRIWIVVGSRVADPVASRPSLRPMLTAEYQRIGLWQPKRATVALYERRG</sequence>
<dbReference type="PATRIC" id="fig|512565.3.peg.5636"/>
<keyword evidence="4" id="KW-0808">Transferase</keyword>
<feature type="transmembrane region" description="Helical" evidence="8">
    <location>
        <begin position="221"/>
        <end position="241"/>
    </location>
</feature>
<evidence type="ECO:0000256" key="1">
    <source>
        <dbReference type="ARBA" id="ARBA00004651"/>
    </source>
</evidence>
<dbReference type="InterPro" id="IPR038731">
    <property type="entry name" value="RgtA/B/C-like"/>
</dbReference>
<keyword evidence="6 8" id="KW-1133">Transmembrane helix</keyword>
<dbReference type="AlphaFoldDB" id="I0HCX1"/>
<evidence type="ECO:0000259" key="9">
    <source>
        <dbReference type="Pfam" id="PF13231"/>
    </source>
</evidence>
<keyword evidence="3" id="KW-0328">Glycosyltransferase</keyword>
<dbReference type="KEGG" id="ams:AMIS_56380"/>
<keyword evidence="7 8" id="KW-0472">Membrane</keyword>
<feature type="transmembrane region" description="Helical" evidence="8">
    <location>
        <begin position="26"/>
        <end position="44"/>
    </location>
</feature>
<feature type="transmembrane region" description="Helical" evidence="8">
    <location>
        <begin position="317"/>
        <end position="336"/>
    </location>
</feature>
<dbReference type="InterPro" id="IPR050297">
    <property type="entry name" value="LipidA_mod_glycosyltrf_83"/>
</dbReference>
<organism evidence="10 11">
    <name type="scientific">Actinoplanes missouriensis (strain ATCC 14538 / DSM 43046 / CBS 188.64 / JCM 3121 / NBRC 102363 / NCIMB 12654 / NRRL B-3342 / UNCC 431)</name>
    <dbReference type="NCBI Taxonomy" id="512565"/>
    <lineage>
        <taxon>Bacteria</taxon>
        <taxon>Bacillati</taxon>
        <taxon>Actinomycetota</taxon>
        <taxon>Actinomycetes</taxon>
        <taxon>Micromonosporales</taxon>
        <taxon>Micromonosporaceae</taxon>
        <taxon>Actinoplanes</taxon>
    </lineage>
</organism>
<dbReference type="PANTHER" id="PTHR33908:SF11">
    <property type="entry name" value="MEMBRANE PROTEIN"/>
    <property type="match status" value="1"/>
</dbReference>
<dbReference type="STRING" id="512565.AMIS_56380"/>
<evidence type="ECO:0000313" key="10">
    <source>
        <dbReference type="EMBL" id="BAL90858.1"/>
    </source>
</evidence>
<evidence type="ECO:0000313" key="11">
    <source>
        <dbReference type="Proteomes" id="UP000007882"/>
    </source>
</evidence>
<dbReference type="eggNOG" id="COG5305">
    <property type="taxonomic scope" value="Bacteria"/>
</dbReference>
<evidence type="ECO:0000256" key="2">
    <source>
        <dbReference type="ARBA" id="ARBA00022475"/>
    </source>
</evidence>